<evidence type="ECO:0000313" key="8">
    <source>
        <dbReference type="EMBL" id="PIR90476.1"/>
    </source>
</evidence>
<accession>A0A2H0UUD8</accession>
<dbReference type="GO" id="GO:0005886">
    <property type="term" value="C:plasma membrane"/>
    <property type="evidence" value="ECO:0007669"/>
    <property type="project" value="UniProtKB-SubCell"/>
</dbReference>
<dbReference type="InterPro" id="IPR009000">
    <property type="entry name" value="Transl_B-barrel_sf"/>
</dbReference>
<comment type="function">
    <text evidence="6">Required for accurate and efficient protein synthesis under certain stress conditions. May act as a fidelity factor of the translation reaction, by catalyzing a one-codon backward translocation of tRNAs on improperly translocated ribosomes. Back-translocation proceeds from a post-translocation (POST) complex to a pre-translocation (PRE) complex, thus giving elongation factor G a second chance to translocate the tRNAs correctly. Binds to ribosomes in a GTP-dependent manner.</text>
</comment>
<dbReference type="Gene3D" id="3.30.70.240">
    <property type="match status" value="1"/>
</dbReference>
<dbReference type="Gene3D" id="2.40.30.10">
    <property type="entry name" value="Translation factors"/>
    <property type="match status" value="1"/>
</dbReference>
<evidence type="ECO:0000256" key="1">
    <source>
        <dbReference type="ARBA" id="ARBA00005454"/>
    </source>
</evidence>
<dbReference type="EMBL" id="PFAX01000020">
    <property type="protein sequence ID" value="PIR90476.1"/>
    <property type="molecule type" value="Genomic_DNA"/>
</dbReference>
<dbReference type="InterPro" id="IPR027417">
    <property type="entry name" value="P-loop_NTPase"/>
</dbReference>
<evidence type="ECO:0000256" key="6">
    <source>
        <dbReference type="HAMAP-Rule" id="MF_00071"/>
    </source>
</evidence>
<organism evidence="8 9">
    <name type="scientific">bacterium (Candidatus Gribaldobacteria) CG10_big_fil_rev_8_21_14_0_10_37_21</name>
    <dbReference type="NCBI Taxonomy" id="2014275"/>
    <lineage>
        <taxon>Bacteria</taxon>
        <taxon>Candidatus Gribaldobacteria</taxon>
    </lineage>
</organism>
<dbReference type="GO" id="GO:0045727">
    <property type="term" value="P:positive regulation of translation"/>
    <property type="evidence" value="ECO:0007669"/>
    <property type="project" value="UniProtKB-UniRule"/>
</dbReference>
<dbReference type="PANTHER" id="PTHR43512">
    <property type="entry name" value="TRANSLATION FACTOR GUF1-RELATED"/>
    <property type="match status" value="1"/>
</dbReference>
<dbReference type="Proteomes" id="UP000230132">
    <property type="component" value="Unassembled WGS sequence"/>
</dbReference>
<keyword evidence="5 6" id="KW-0342">GTP-binding</keyword>
<dbReference type="Gene3D" id="3.40.50.300">
    <property type="entry name" value="P-loop containing nucleotide triphosphate hydrolases"/>
    <property type="match status" value="1"/>
</dbReference>
<evidence type="ECO:0000256" key="3">
    <source>
        <dbReference type="ARBA" id="ARBA00022801"/>
    </source>
</evidence>
<dbReference type="InterPro" id="IPR006297">
    <property type="entry name" value="EF-4"/>
</dbReference>
<dbReference type="PROSITE" id="PS51722">
    <property type="entry name" value="G_TR_2"/>
    <property type="match status" value="1"/>
</dbReference>
<feature type="binding site" evidence="6">
    <location>
        <begin position="17"/>
        <end position="22"/>
    </location>
    <ligand>
        <name>GTP</name>
        <dbReference type="ChEBI" id="CHEBI:37565"/>
    </ligand>
</feature>
<dbReference type="PANTHER" id="PTHR43512:SF4">
    <property type="entry name" value="TRANSLATION FACTOR GUF1 HOMOLOG, CHLOROPLASTIC"/>
    <property type="match status" value="1"/>
</dbReference>
<comment type="catalytic activity">
    <reaction evidence="6">
        <text>GTP + H2O = GDP + phosphate + H(+)</text>
        <dbReference type="Rhea" id="RHEA:19669"/>
        <dbReference type="ChEBI" id="CHEBI:15377"/>
        <dbReference type="ChEBI" id="CHEBI:15378"/>
        <dbReference type="ChEBI" id="CHEBI:37565"/>
        <dbReference type="ChEBI" id="CHEBI:43474"/>
        <dbReference type="ChEBI" id="CHEBI:58189"/>
        <dbReference type="EC" id="3.6.5.n1"/>
    </reaction>
</comment>
<dbReference type="InterPro" id="IPR013842">
    <property type="entry name" value="LepA_CTD"/>
</dbReference>
<evidence type="ECO:0000256" key="4">
    <source>
        <dbReference type="ARBA" id="ARBA00022917"/>
    </source>
</evidence>
<evidence type="ECO:0000313" key="9">
    <source>
        <dbReference type="Proteomes" id="UP000230132"/>
    </source>
</evidence>
<evidence type="ECO:0000256" key="2">
    <source>
        <dbReference type="ARBA" id="ARBA00022741"/>
    </source>
</evidence>
<dbReference type="SUPFAM" id="SSF52540">
    <property type="entry name" value="P-loop containing nucleoside triphosphate hydrolases"/>
    <property type="match status" value="1"/>
</dbReference>
<feature type="binding site" evidence="6">
    <location>
        <begin position="143"/>
        <end position="146"/>
    </location>
    <ligand>
        <name>GTP</name>
        <dbReference type="ChEBI" id="CHEBI:37565"/>
    </ligand>
</feature>
<dbReference type="FunFam" id="2.40.30.10:FF:000015">
    <property type="entry name" value="Translation factor GUF1, mitochondrial"/>
    <property type="match status" value="1"/>
</dbReference>
<keyword evidence="4 6" id="KW-0648">Protein biosynthesis</keyword>
<dbReference type="InterPro" id="IPR038363">
    <property type="entry name" value="LepA_C_sf"/>
</dbReference>
<keyword evidence="6" id="KW-0472">Membrane</keyword>
<dbReference type="InterPro" id="IPR000795">
    <property type="entry name" value="T_Tr_GTP-bd_dom"/>
</dbReference>
<dbReference type="CDD" id="cd03699">
    <property type="entry name" value="EF4_II"/>
    <property type="match status" value="1"/>
</dbReference>
<gene>
    <name evidence="6" type="primary">lepA</name>
    <name evidence="8" type="ORF">COU05_01830</name>
</gene>
<dbReference type="GO" id="GO:0005525">
    <property type="term" value="F:GTP binding"/>
    <property type="evidence" value="ECO:0007669"/>
    <property type="project" value="UniProtKB-UniRule"/>
</dbReference>
<name>A0A2H0UUD8_9BACT</name>
<dbReference type="Pfam" id="PF00009">
    <property type="entry name" value="GTP_EFTU"/>
    <property type="match status" value="1"/>
</dbReference>
<protein>
    <recommendedName>
        <fullName evidence="6">Elongation factor 4</fullName>
        <shortName evidence="6">EF-4</shortName>
        <ecNumber evidence="6">3.6.5.n1</ecNumber>
    </recommendedName>
    <alternativeName>
        <fullName evidence="6">Ribosomal back-translocase LepA</fullName>
    </alternativeName>
</protein>
<reference evidence="9" key="1">
    <citation type="submission" date="2017-09" db="EMBL/GenBank/DDBJ databases">
        <title>Depth-based differentiation of microbial function through sediment-hosted aquifers and enrichment of novel symbionts in the deep terrestrial subsurface.</title>
        <authorList>
            <person name="Probst A.J."/>
            <person name="Ladd B."/>
            <person name="Jarett J.K."/>
            <person name="Geller-Mcgrath D.E."/>
            <person name="Sieber C.M.K."/>
            <person name="Emerson J.B."/>
            <person name="Anantharaman K."/>
            <person name="Thomas B.C."/>
            <person name="Malmstrom R."/>
            <person name="Stieglmeier M."/>
            <person name="Klingl A."/>
            <person name="Woyke T."/>
            <person name="Ryan C.M."/>
            <person name="Banfield J.F."/>
        </authorList>
    </citation>
    <scope>NUCLEOTIDE SEQUENCE [LARGE SCALE GENOMIC DNA]</scope>
</reference>
<dbReference type="GO" id="GO:0003746">
    <property type="term" value="F:translation elongation factor activity"/>
    <property type="evidence" value="ECO:0007669"/>
    <property type="project" value="UniProtKB-UniRule"/>
</dbReference>
<comment type="caution">
    <text evidence="8">The sequence shown here is derived from an EMBL/GenBank/DDBJ whole genome shotgun (WGS) entry which is preliminary data.</text>
</comment>
<dbReference type="Pfam" id="PF03144">
    <property type="entry name" value="GTP_EFTU_D2"/>
    <property type="match status" value="1"/>
</dbReference>
<dbReference type="HAMAP" id="MF_00071">
    <property type="entry name" value="LepA"/>
    <property type="match status" value="1"/>
</dbReference>
<dbReference type="EC" id="3.6.5.n1" evidence="6"/>
<dbReference type="SUPFAM" id="SSF54980">
    <property type="entry name" value="EF-G C-terminal domain-like"/>
    <property type="match status" value="2"/>
</dbReference>
<evidence type="ECO:0000259" key="7">
    <source>
        <dbReference type="PROSITE" id="PS51722"/>
    </source>
</evidence>
<evidence type="ECO:0000256" key="5">
    <source>
        <dbReference type="ARBA" id="ARBA00023134"/>
    </source>
</evidence>
<comment type="similarity">
    <text evidence="1 6">Belongs to the TRAFAC class translation factor GTPase superfamily. Classic translation factor GTPase family. LepA subfamily.</text>
</comment>
<sequence length="631" mass="70091">MLEKPKIINFCIIAHIDHGKSTLADRLLELTHTIEKGKLKEQFLDSMDLEREKGITIKMHPCRMLYHPPNIRPISPISPMGPIILNLIDTPGHIDFSYEISRALACCEGALLLVDATKGVQAQTIFNYENAKKQGLKILAAINKVDVATPDQIKETKKELAVLVGLPENEIMEVSGKTGLGVEELLERIVQEVPEAKEESEAPLQALVFDSKYDSFSGVVAYVRVFQGRVKRGDKLLLMVENKECQIKEVGYFTPTLKASEELKAGEVGYLKTGIKEPGKVKVGDTITIANSKRQMANIKNSQEKTAPESSQSFSRCVSPLPGYKEPQPVLYLSLYPASADNFDLLKEGLLKLKLNDPALKFEIESKMALGRGFRIGFLGTLHAEITIKRLEAEYGMDLAATSPQVVFEVHLKNGAKSLISSPANWPEPANILTTKEPFVEMEIICPNQYYSPVFKCLQSFEAILTQTKAFTENKSLFIALAPLREIISGNFYEALKNVSSGFASFSFKEAGFESAKLVKVDIFIAGNKEDAFSRILPEYKAFTESKKFLGKLKDILPVQQFSVALQATISGKIIARETLKSFRKDVTSSLYGGDVTRKRKVLERQKKGKKELKSKGKVSIPATSFLEALR</sequence>
<dbReference type="InterPro" id="IPR000640">
    <property type="entry name" value="EFG_V-like"/>
</dbReference>
<keyword evidence="3 6" id="KW-0378">Hydrolase</keyword>
<dbReference type="Gene3D" id="3.30.70.870">
    <property type="entry name" value="Elongation Factor G (Translational Gtpase), domain 3"/>
    <property type="match status" value="1"/>
</dbReference>
<dbReference type="SUPFAM" id="SSF50447">
    <property type="entry name" value="Translation proteins"/>
    <property type="match status" value="1"/>
</dbReference>
<dbReference type="Gene3D" id="3.30.70.2570">
    <property type="entry name" value="Elongation factor 4, C-terminal domain"/>
    <property type="match status" value="1"/>
</dbReference>
<dbReference type="AlphaFoldDB" id="A0A2H0UUD8"/>
<dbReference type="InterPro" id="IPR004161">
    <property type="entry name" value="EFTu-like_2"/>
</dbReference>
<dbReference type="Pfam" id="PF00679">
    <property type="entry name" value="EFG_C"/>
    <property type="match status" value="1"/>
</dbReference>
<keyword evidence="8" id="KW-0251">Elongation factor</keyword>
<dbReference type="GO" id="GO:0003924">
    <property type="term" value="F:GTPase activity"/>
    <property type="evidence" value="ECO:0007669"/>
    <property type="project" value="UniProtKB-UniRule"/>
</dbReference>
<comment type="subcellular location">
    <subcellularLocation>
        <location evidence="6">Cell membrane</location>
        <topology evidence="6">Peripheral membrane protein</topology>
        <orientation evidence="6">Cytoplasmic side</orientation>
    </subcellularLocation>
</comment>
<dbReference type="PRINTS" id="PR00315">
    <property type="entry name" value="ELONGATNFCT"/>
</dbReference>
<keyword evidence="2 6" id="KW-0547">Nucleotide-binding</keyword>
<dbReference type="InterPro" id="IPR035647">
    <property type="entry name" value="EFG_III/V"/>
</dbReference>
<keyword evidence="6" id="KW-1003">Cell membrane</keyword>
<dbReference type="GO" id="GO:0043022">
    <property type="term" value="F:ribosome binding"/>
    <property type="evidence" value="ECO:0007669"/>
    <property type="project" value="UniProtKB-UniRule"/>
</dbReference>
<dbReference type="NCBIfam" id="TIGR01393">
    <property type="entry name" value="lepA"/>
    <property type="match status" value="1"/>
</dbReference>
<dbReference type="NCBIfam" id="TIGR00231">
    <property type="entry name" value="small_GTP"/>
    <property type="match status" value="1"/>
</dbReference>
<feature type="domain" description="Tr-type G" evidence="7">
    <location>
        <begin position="5"/>
        <end position="197"/>
    </location>
</feature>
<dbReference type="InterPro" id="IPR005225">
    <property type="entry name" value="Small_GTP-bd"/>
</dbReference>
<proteinExistence type="inferred from homology"/>
<dbReference type="Pfam" id="PF06421">
    <property type="entry name" value="LepA_C"/>
    <property type="match status" value="1"/>
</dbReference>